<dbReference type="RefSeq" id="WP_029566901.1">
    <property type="nucleotide sequence ID" value="NZ_JNVC02000005.1"/>
</dbReference>
<reference evidence="2 3" key="1">
    <citation type="journal article" date="2005" name="Int. J. Syst. Evol. Microbiol.">
        <title>Bacillus cibi sp. nov., isolated from jeotgal, a traditional Korean fermented seafood.</title>
        <authorList>
            <person name="Yoon J.H."/>
            <person name="Lee C.H."/>
            <person name="Oh T.K."/>
        </authorList>
    </citation>
    <scope>NUCLEOTIDE SEQUENCE [LARGE SCALE GENOMIC DNA]</scope>
    <source>
        <strain evidence="2 3">DSM 16189</strain>
    </source>
</reference>
<feature type="transmembrane region" description="Helical" evidence="1">
    <location>
        <begin position="159"/>
        <end position="183"/>
    </location>
</feature>
<feature type="transmembrane region" description="Helical" evidence="1">
    <location>
        <begin position="350"/>
        <end position="367"/>
    </location>
</feature>
<name>A0A084GXI1_METID</name>
<organism evidence="2 3">
    <name type="scientific">Metabacillus indicus</name>
    <name type="common">Bacillus indicus</name>
    <dbReference type="NCBI Taxonomy" id="246786"/>
    <lineage>
        <taxon>Bacteria</taxon>
        <taxon>Bacillati</taxon>
        <taxon>Bacillota</taxon>
        <taxon>Bacilli</taxon>
        <taxon>Bacillales</taxon>
        <taxon>Bacillaceae</taxon>
        <taxon>Metabacillus</taxon>
    </lineage>
</organism>
<keyword evidence="1" id="KW-1133">Transmembrane helix</keyword>
<feature type="transmembrane region" description="Helical" evidence="1">
    <location>
        <begin position="117"/>
        <end position="139"/>
    </location>
</feature>
<dbReference type="AlphaFoldDB" id="A0A084GXI1"/>
<feature type="transmembrane region" description="Helical" evidence="1">
    <location>
        <begin position="195"/>
        <end position="215"/>
    </location>
</feature>
<protein>
    <recommendedName>
        <fullName evidence="4">Glycosyltransferase RgtA/B/C/D-like domain-containing protein</fullName>
    </recommendedName>
</protein>
<feature type="transmembrane region" description="Helical" evidence="1">
    <location>
        <begin position="302"/>
        <end position="320"/>
    </location>
</feature>
<feature type="transmembrane region" description="Helical" evidence="1">
    <location>
        <begin position="261"/>
        <end position="286"/>
    </location>
</feature>
<gene>
    <name evidence="2" type="ORF">GS18_0213200</name>
</gene>
<feature type="transmembrane region" description="Helical" evidence="1">
    <location>
        <begin position="326"/>
        <end position="343"/>
    </location>
</feature>
<dbReference type="STRING" id="246786.GS18_0213200"/>
<comment type="caution">
    <text evidence="2">The sequence shown here is derived from an EMBL/GenBank/DDBJ whole genome shotgun (WGS) entry which is preliminary data.</text>
</comment>
<evidence type="ECO:0000313" key="2">
    <source>
        <dbReference type="EMBL" id="KEZ52043.1"/>
    </source>
</evidence>
<dbReference type="EMBL" id="JNVC02000005">
    <property type="protein sequence ID" value="KEZ52043.1"/>
    <property type="molecule type" value="Genomic_DNA"/>
</dbReference>
<dbReference type="Proteomes" id="UP000028549">
    <property type="component" value="Unassembled WGS sequence"/>
</dbReference>
<proteinExistence type="predicted"/>
<keyword evidence="1" id="KW-0472">Membrane</keyword>
<feature type="transmembrane region" description="Helical" evidence="1">
    <location>
        <begin position="74"/>
        <end position="96"/>
    </location>
</feature>
<accession>A0A084GXI1</accession>
<keyword evidence="3" id="KW-1185">Reference proteome</keyword>
<evidence type="ECO:0000256" key="1">
    <source>
        <dbReference type="SAM" id="Phobius"/>
    </source>
</evidence>
<keyword evidence="1" id="KW-0812">Transmembrane</keyword>
<evidence type="ECO:0008006" key="4">
    <source>
        <dbReference type="Google" id="ProtNLM"/>
    </source>
</evidence>
<evidence type="ECO:0000313" key="3">
    <source>
        <dbReference type="Proteomes" id="UP000028549"/>
    </source>
</evidence>
<sequence length="479" mass="53971">MSKNIMTAAAFFLLAAVFSLRFLYSSPFAATWDQVDFALALERYDLLAMQPHFPGYPFFIFGGMLANSWIENPAQALSIFNGIMTLAASLPVYLLARQYAGRLPSLLVVAALQTNTYLSILSAQPMSEGAAIGALWWYLWAVHRAYHKNNLTAQLLPLLFFSLLMGIRLSYAPFGLAIVLLWIHQYRKGKRFRELAGLAAAAILFQGVWLAALILSEGSISGFLKLSMGFVAGHFTSWGGAVTESGEPLPSRLYRLTVHNVVFTGMFAGSLLLLGAGALAGGLLLIRFRKAAFREYWSNNKLLLTLAGAYIIWNLFAQNIDKPRHSFPIAMLLLFSLFTMAAAKSAKAQYALILFAGLQLAVSVPILKEQAEKKPAVYQMAEYLEQQKQPLIVYTWEETRVLQYLSVPYDHKRFYTYPYFKKDITYQKDKEIYLTGELVDGFKEQGVDLYPRLEKVKEFHSNLLFDPVYGEIELYKLKK</sequence>